<reference evidence="2 3" key="1">
    <citation type="submission" date="2017-10" db="EMBL/GenBank/DDBJ databases">
        <title>Sequencing the genomes of 1000 actinobacteria strains.</title>
        <authorList>
            <person name="Klenk H.-P."/>
        </authorList>
    </citation>
    <scope>NUCLEOTIDE SEQUENCE [LARGE SCALE GENOMIC DNA]</scope>
    <source>
        <strain evidence="2 3">DSM 21838</strain>
    </source>
</reference>
<dbReference type="AlphaFoldDB" id="A0A2A9EKG3"/>
<comment type="caution">
    <text evidence="2">The sequence shown here is derived from an EMBL/GenBank/DDBJ whole genome shotgun (WGS) entry which is preliminary data.</text>
</comment>
<sequence>MRRLVIALVLVLASVVGGALTLVLLIDAEDRLDTCNVDGPGVRVALAGEPDAEVNGYSGVQLANAAAIINAGADLGLSVRDQTIGVMTAMGESGLEVLDHGDEAGPDSRGLFQQRDNGAWGTLEQRMDPTASATMFFRRLATLTDRTTQPPTIVAHRVQGNADPYHYEKYWRDAVTVVDALAGENLDAIAAAAGPSPCSALSAGAVTAEGWTSPILGNVRYTSAFGYRVHPISGVRTLHAGADLAAVDGHPIYAAADGVVVIAGPSSGGNSGYMVAVDHGGGVQTRYVHPWPNGILVRVGDTVTAGQQIARVGSSGNSTGPHLHFEVRVNGTPVDPIAFLAARGVALPGTRVVSPA</sequence>
<dbReference type="PANTHER" id="PTHR21666:SF270">
    <property type="entry name" value="MUREIN HYDROLASE ACTIVATOR ENVC"/>
    <property type="match status" value="1"/>
</dbReference>
<accession>A0A2A9EKG3</accession>
<dbReference type="PANTHER" id="PTHR21666">
    <property type="entry name" value="PEPTIDASE-RELATED"/>
    <property type="match status" value="1"/>
</dbReference>
<dbReference type="InterPro" id="IPR016047">
    <property type="entry name" value="M23ase_b-sheet_dom"/>
</dbReference>
<evidence type="ECO:0000313" key="2">
    <source>
        <dbReference type="EMBL" id="PFG39434.1"/>
    </source>
</evidence>
<organism evidence="2 3">
    <name type="scientific">Georgenia soli</name>
    <dbReference type="NCBI Taxonomy" id="638953"/>
    <lineage>
        <taxon>Bacteria</taxon>
        <taxon>Bacillati</taxon>
        <taxon>Actinomycetota</taxon>
        <taxon>Actinomycetes</taxon>
        <taxon>Micrococcales</taxon>
        <taxon>Bogoriellaceae</taxon>
        <taxon>Georgenia</taxon>
    </lineage>
</organism>
<keyword evidence="3" id="KW-1185">Reference proteome</keyword>
<dbReference type="GO" id="GO:0004222">
    <property type="term" value="F:metalloendopeptidase activity"/>
    <property type="evidence" value="ECO:0007669"/>
    <property type="project" value="TreeGrafter"/>
</dbReference>
<name>A0A2A9EKG3_9MICO</name>
<dbReference type="RefSeq" id="WP_098483547.1">
    <property type="nucleotide sequence ID" value="NZ_PDJI01000004.1"/>
</dbReference>
<proteinExistence type="predicted"/>
<dbReference type="Pfam" id="PF01551">
    <property type="entry name" value="Peptidase_M23"/>
    <property type="match status" value="1"/>
</dbReference>
<protein>
    <submittedName>
        <fullName evidence="2">Murein DD-endopeptidase MepM/ murein hydrolase activator NlpD</fullName>
    </submittedName>
</protein>
<dbReference type="InterPro" id="IPR050570">
    <property type="entry name" value="Cell_wall_metabolism_enzyme"/>
</dbReference>
<keyword evidence="2" id="KW-0378">Hydrolase</keyword>
<evidence type="ECO:0000259" key="1">
    <source>
        <dbReference type="Pfam" id="PF01551"/>
    </source>
</evidence>
<dbReference type="OrthoDB" id="5496837at2"/>
<evidence type="ECO:0000313" key="3">
    <source>
        <dbReference type="Proteomes" id="UP000222106"/>
    </source>
</evidence>
<dbReference type="Proteomes" id="UP000222106">
    <property type="component" value="Unassembled WGS sequence"/>
</dbReference>
<dbReference type="EMBL" id="PDJI01000004">
    <property type="protein sequence ID" value="PFG39434.1"/>
    <property type="molecule type" value="Genomic_DNA"/>
</dbReference>
<dbReference type="InterPro" id="IPR011055">
    <property type="entry name" value="Dup_hybrid_motif"/>
</dbReference>
<dbReference type="CDD" id="cd12797">
    <property type="entry name" value="M23_peptidase"/>
    <property type="match status" value="1"/>
</dbReference>
<dbReference type="Gene3D" id="2.70.70.10">
    <property type="entry name" value="Glucose Permease (Domain IIA)"/>
    <property type="match status" value="1"/>
</dbReference>
<dbReference type="SUPFAM" id="SSF51261">
    <property type="entry name" value="Duplicated hybrid motif"/>
    <property type="match status" value="1"/>
</dbReference>
<gene>
    <name evidence="2" type="ORF">ATJ97_1940</name>
</gene>
<feature type="domain" description="M23ase beta-sheet core" evidence="1">
    <location>
        <begin position="238"/>
        <end position="336"/>
    </location>
</feature>